<feature type="region of interest" description="Disordered" evidence="5">
    <location>
        <begin position="723"/>
        <end position="755"/>
    </location>
</feature>
<reference evidence="8 9" key="1">
    <citation type="submission" date="2017-12" db="EMBL/GenBank/DDBJ databases">
        <title>Integrating genomic resources of turbot (Scophthalmus maximus) in depth evaluation of genetic and physical mapping variation across individuals.</title>
        <authorList>
            <person name="Martinez P."/>
        </authorList>
    </citation>
    <scope>NUCLEOTIDE SEQUENCE [LARGE SCALE GENOMIC DNA]</scope>
</reference>
<keyword evidence="3" id="KW-0175">Coiled coil</keyword>
<dbReference type="AlphaFoldDB" id="A0A2U9BIJ8"/>
<evidence type="ECO:0000256" key="4">
    <source>
        <dbReference type="PROSITE-ProRule" id="PRU00176"/>
    </source>
</evidence>
<dbReference type="Gene3D" id="3.30.70.330">
    <property type="match status" value="1"/>
</dbReference>
<accession>A0A2U9BIJ8</accession>
<evidence type="ECO:0000313" key="8">
    <source>
        <dbReference type="EMBL" id="AWP03823.1"/>
    </source>
</evidence>
<protein>
    <recommendedName>
        <fullName evidence="7">RRM domain-containing protein</fullName>
    </recommendedName>
</protein>
<feature type="compositionally biased region" description="Low complexity" evidence="5">
    <location>
        <begin position="646"/>
        <end position="655"/>
    </location>
</feature>
<dbReference type="Pfam" id="PF00076">
    <property type="entry name" value="RRM_1"/>
    <property type="match status" value="1"/>
</dbReference>
<dbReference type="SUPFAM" id="SSF54928">
    <property type="entry name" value="RNA-binding domain, RBD"/>
    <property type="match status" value="1"/>
</dbReference>
<dbReference type="InterPro" id="IPR000504">
    <property type="entry name" value="RRM_dom"/>
</dbReference>
<keyword evidence="2 4" id="KW-0694">RNA-binding</keyword>
<feature type="signal peptide" evidence="6">
    <location>
        <begin position="1"/>
        <end position="27"/>
    </location>
</feature>
<dbReference type="Proteomes" id="UP000246464">
    <property type="component" value="Chromosome 7"/>
</dbReference>
<evidence type="ECO:0000256" key="3">
    <source>
        <dbReference type="ARBA" id="ARBA00023054"/>
    </source>
</evidence>
<feature type="compositionally biased region" description="Acidic residues" evidence="5">
    <location>
        <begin position="730"/>
        <end position="755"/>
    </location>
</feature>
<keyword evidence="6" id="KW-0732">Signal</keyword>
<evidence type="ECO:0000256" key="6">
    <source>
        <dbReference type="SAM" id="SignalP"/>
    </source>
</evidence>
<dbReference type="GO" id="GO:0003723">
    <property type="term" value="F:RNA binding"/>
    <property type="evidence" value="ECO:0007669"/>
    <property type="project" value="UniProtKB-UniRule"/>
</dbReference>
<evidence type="ECO:0000256" key="1">
    <source>
        <dbReference type="ARBA" id="ARBA00008631"/>
    </source>
</evidence>
<dbReference type="PANTHER" id="PTHR13968">
    <property type="entry name" value="HETEROGENEOUS NUCLEAR RIBONUCLEOPROTEIN"/>
    <property type="match status" value="1"/>
</dbReference>
<organism evidence="8 9">
    <name type="scientific">Scophthalmus maximus</name>
    <name type="common">Turbot</name>
    <name type="synonym">Psetta maxima</name>
    <dbReference type="NCBI Taxonomy" id="52904"/>
    <lineage>
        <taxon>Eukaryota</taxon>
        <taxon>Metazoa</taxon>
        <taxon>Chordata</taxon>
        <taxon>Craniata</taxon>
        <taxon>Vertebrata</taxon>
        <taxon>Euteleostomi</taxon>
        <taxon>Actinopterygii</taxon>
        <taxon>Neopterygii</taxon>
        <taxon>Teleostei</taxon>
        <taxon>Neoteleostei</taxon>
        <taxon>Acanthomorphata</taxon>
        <taxon>Carangaria</taxon>
        <taxon>Pleuronectiformes</taxon>
        <taxon>Pleuronectoidei</taxon>
        <taxon>Scophthalmidae</taxon>
        <taxon>Scophthalmus</taxon>
    </lineage>
</organism>
<dbReference type="GO" id="GO:0005634">
    <property type="term" value="C:nucleus"/>
    <property type="evidence" value="ECO:0007669"/>
    <property type="project" value="TreeGrafter"/>
</dbReference>
<evidence type="ECO:0000259" key="7">
    <source>
        <dbReference type="PROSITE" id="PS50102"/>
    </source>
</evidence>
<dbReference type="InterPro" id="IPR051186">
    <property type="entry name" value="RRM_HNRPC/RALY_subfam"/>
</dbReference>
<feature type="region of interest" description="Disordered" evidence="5">
    <location>
        <begin position="641"/>
        <end position="663"/>
    </location>
</feature>
<dbReference type="PROSITE" id="PS50102">
    <property type="entry name" value="RRM"/>
    <property type="match status" value="1"/>
</dbReference>
<name>A0A2U9BIJ8_SCOMX</name>
<proteinExistence type="inferred from homology"/>
<dbReference type="EMBL" id="CP026249">
    <property type="protein sequence ID" value="AWP03823.1"/>
    <property type="molecule type" value="Genomic_DNA"/>
</dbReference>
<dbReference type="PANTHER" id="PTHR13968:SF34">
    <property type="entry name" value="RNA-BINDING RALY-LIKE PROTEIN-RELATED"/>
    <property type="match status" value="1"/>
</dbReference>
<evidence type="ECO:0000313" key="9">
    <source>
        <dbReference type="Proteomes" id="UP000246464"/>
    </source>
</evidence>
<dbReference type="InterPro" id="IPR035979">
    <property type="entry name" value="RBD_domain_sf"/>
</dbReference>
<feature type="domain" description="RRM" evidence="7">
    <location>
        <begin position="499"/>
        <end position="570"/>
    </location>
</feature>
<evidence type="ECO:0000256" key="5">
    <source>
        <dbReference type="SAM" id="MobiDB-lite"/>
    </source>
</evidence>
<keyword evidence="9" id="KW-1185">Reference proteome</keyword>
<evidence type="ECO:0000256" key="2">
    <source>
        <dbReference type="ARBA" id="ARBA00022884"/>
    </source>
</evidence>
<dbReference type="SMART" id="SM00360">
    <property type="entry name" value="RRM"/>
    <property type="match status" value="1"/>
</dbReference>
<dbReference type="STRING" id="52904.ENSSMAP00000025987"/>
<dbReference type="InterPro" id="IPR012677">
    <property type="entry name" value="Nucleotide-bd_a/b_plait_sf"/>
</dbReference>
<feature type="chain" id="PRO_5015916954" description="RRM domain-containing protein" evidence="6">
    <location>
        <begin position="28"/>
        <end position="769"/>
    </location>
</feature>
<gene>
    <name evidence="8" type="ORF">SMAX5B_006372</name>
</gene>
<sequence>MARVGRPSFSLIHTGFLLAIVLLPVTAVHDDVKAEAMDNLVRNRRNAPVLALPQLKRVPDFWGWYKYFMNSHNQEGVEDLDRLYMTYLQNKHRSEEGPTFNHYLKHLSEIYKSCADSDDPECIAESTSKPKAALVMPSAIKSASIRMCNPPTGFYYHAPVLESFLSAEQKSELLRICNPEDVECLQYHLRAAYGYRPAPGPAPSYSALKCDPKDPYCKPLLVQKAPTGFYHLLYPSCDPAVDPLCVTNVAAPAPLAEEPPKEQHCNPLFDAGCNPLTATKLSGLTKPVLEYAPKGQPAPPPAPLSCDPLYDPYCILAAAAALRKPAPQIPEHQVRYKLGVRGKTKEGHDCYVHYDKDCTPVKSGSEAKADIKAPAKPFCHPFDPNCGKFASPSGLEAPKPGKDGIILPDPDCDPEFSRSDEKRVFREMLTKLKAAMKMIIFDKIQLKTLPQQQRLQCLPDSVTTHVSVEDGQCCTTTRMTGKTQTSNVTNKNDPRSLNSRVFIGNLNTAVVTKADIEAIFAKYGKIVGCSVHKGFAFVQYASERNARAAVAGENARVIAGQSLDINMAGEPKPYRPKMGSKRPLSSLYSGYEFDYDYYRDDFYSRLFEYHGRVVPPTRAVIPIKRSRLLVPSTRRAKSSFPVRACSSSSSSSTSSRVLNAGSSITGPKLKTDQLLTIKKELSQIKTKIDSLLGRLEKIERQHRSDAEMQRKQEEMCEYLHGDAADRSGGEEAEGTAEVEAGEMTDGGEDDFEDEGTCDMIENHISDIDN</sequence>
<comment type="similarity">
    <text evidence="1">Belongs to the RRM HNRPC family. RALY subfamily.</text>
</comment>
<dbReference type="FunFam" id="3.30.70.330:FF:000019">
    <property type="entry name" value="heterogeneous nuclear ribonucleoproteins C1/C2 isoform X1"/>
    <property type="match status" value="1"/>
</dbReference>